<dbReference type="SUPFAM" id="SSF53067">
    <property type="entry name" value="Actin-like ATPase domain"/>
    <property type="match status" value="1"/>
</dbReference>
<dbReference type="Pfam" id="PF02543">
    <property type="entry name" value="Carbam_trans_N"/>
    <property type="match status" value="1"/>
</dbReference>
<dbReference type="EMBL" id="LBXN01000087">
    <property type="protein sequence ID" value="KKR30996.1"/>
    <property type="molecule type" value="Genomic_DNA"/>
</dbReference>
<reference evidence="2 3" key="1">
    <citation type="journal article" date="2015" name="Nature">
        <title>rRNA introns, odd ribosomes, and small enigmatic genomes across a large radiation of phyla.</title>
        <authorList>
            <person name="Brown C.T."/>
            <person name="Hug L.A."/>
            <person name="Thomas B.C."/>
            <person name="Sharon I."/>
            <person name="Castelle C.J."/>
            <person name="Singh A."/>
            <person name="Wilkins M.J."/>
            <person name="Williams K.H."/>
            <person name="Banfield J.F."/>
        </authorList>
    </citation>
    <scope>NUCLEOTIDE SEQUENCE [LARGE SCALE GENOMIC DNA]</scope>
</reference>
<dbReference type="InterPro" id="IPR003696">
    <property type="entry name" value="Carbtransf_dom"/>
</dbReference>
<dbReference type="Proteomes" id="UP000034539">
    <property type="component" value="Unassembled WGS sequence"/>
</dbReference>
<dbReference type="PANTHER" id="PTHR34847:SF1">
    <property type="entry name" value="NODULATION PROTEIN U"/>
    <property type="match status" value="1"/>
</dbReference>
<name>A0A0G0Q0V5_9BACT</name>
<dbReference type="AlphaFoldDB" id="A0A0G0Q0V5"/>
<gene>
    <name evidence="2" type="ORF">UT63_C0087G0001</name>
</gene>
<sequence length="390" mass="43886">MNILGISAFYHDSAACLVKDGDIISAAQEERFTRKKHDFSFPKNAINYCLQEGGLKVKDLDFVAFYDKPFLKFERILMTYLAYAPAGIRSFITAMPLWIKQKVWMKEVIAKELEYEGKIIFPEHHESHAASAFFPSPFQEAAFLTIDGVGEWATTSFSIGKGNKIDILAEMHFPHSLGLLYSAFTYYTGFKVNSGEYKVMGLAPYGEPSYKDLILSELMDLKEDGSFKLNMKYFNYCAGLTMTNGGFDKLFGGPPRKPESRLTQRDMDLARSIQEVTEEVMLRMVRHVYKETVQKNLCLAGGVALNCVGNGKILREGPFEHIYVQPAAGDAGGAFGIASFITHSILKNSRQEAWPHAYWGPQFSTSDIKAILDQKGVQYHFLEKPSYNAL</sequence>
<dbReference type="InterPro" id="IPR043129">
    <property type="entry name" value="ATPase_NBD"/>
</dbReference>
<protein>
    <recommendedName>
        <fullName evidence="1">Carbamoyltransferase domain-containing protein</fullName>
    </recommendedName>
</protein>
<dbReference type="PATRIC" id="fig|1618450.3.peg.1441"/>
<organism evidence="2 3">
    <name type="scientific">Candidatus Gottesmanbacteria bacterium GW2011_GWC2_39_8</name>
    <dbReference type="NCBI Taxonomy" id="1618450"/>
    <lineage>
        <taxon>Bacteria</taxon>
        <taxon>Candidatus Gottesmaniibacteriota</taxon>
    </lineage>
</organism>
<dbReference type="Gene3D" id="3.30.420.40">
    <property type="match status" value="2"/>
</dbReference>
<dbReference type="GO" id="GO:0003824">
    <property type="term" value="F:catalytic activity"/>
    <property type="evidence" value="ECO:0007669"/>
    <property type="project" value="InterPro"/>
</dbReference>
<accession>A0A0G0Q0V5</accession>
<evidence type="ECO:0000313" key="2">
    <source>
        <dbReference type="EMBL" id="KKR30996.1"/>
    </source>
</evidence>
<comment type="caution">
    <text evidence="2">The sequence shown here is derived from an EMBL/GenBank/DDBJ whole genome shotgun (WGS) entry which is preliminary data.</text>
</comment>
<evidence type="ECO:0000259" key="1">
    <source>
        <dbReference type="Pfam" id="PF02543"/>
    </source>
</evidence>
<feature type="domain" description="Carbamoyltransferase" evidence="1">
    <location>
        <begin position="3"/>
        <end position="338"/>
    </location>
</feature>
<evidence type="ECO:0000313" key="3">
    <source>
        <dbReference type="Proteomes" id="UP000034539"/>
    </source>
</evidence>
<proteinExistence type="predicted"/>
<dbReference type="InterPro" id="IPR051338">
    <property type="entry name" value="NodU/CmcH_Carbamoyltrnsfr"/>
</dbReference>
<dbReference type="PANTHER" id="PTHR34847">
    <property type="entry name" value="NODULATION PROTEIN U"/>
    <property type="match status" value="1"/>
</dbReference>
<dbReference type="CDD" id="cd24098">
    <property type="entry name" value="ASKHA_NBD_TobZ_N"/>
    <property type="match status" value="1"/>
</dbReference>